<keyword evidence="2" id="KW-1185">Reference proteome</keyword>
<accession>A0A518RE67</accession>
<dbReference type="Proteomes" id="UP000318055">
    <property type="component" value="Chromosome"/>
</dbReference>
<dbReference type="OrthoDB" id="7652274at2"/>
<reference evidence="1 2" key="1">
    <citation type="submission" date="2019-07" db="EMBL/GenBank/DDBJ databases">
        <title>Sphingomonas alkalisoli sp. nov., isolated from rhizosphere soil of Suaedae salsa.</title>
        <authorList>
            <person name="Zhang H."/>
            <person name="Xu L."/>
            <person name="Zhang J.-X."/>
            <person name="Sun J.-Q."/>
        </authorList>
    </citation>
    <scope>NUCLEOTIDE SEQUENCE [LARGE SCALE GENOMIC DNA]</scope>
    <source>
        <strain evidence="1 2">XS-10</strain>
    </source>
</reference>
<dbReference type="RefSeq" id="WP_145845906.1">
    <property type="nucleotide sequence ID" value="NZ_CP042239.1"/>
</dbReference>
<dbReference type="EMBL" id="CP042239">
    <property type="protein sequence ID" value="QDX25729.1"/>
    <property type="molecule type" value="Genomic_DNA"/>
</dbReference>
<evidence type="ECO:0000313" key="1">
    <source>
        <dbReference type="EMBL" id="QDX25729.1"/>
    </source>
</evidence>
<organism evidence="1 2">
    <name type="scientific">Sphingomonas suaedae</name>
    <dbReference type="NCBI Taxonomy" id="2599297"/>
    <lineage>
        <taxon>Bacteria</taxon>
        <taxon>Pseudomonadati</taxon>
        <taxon>Pseudomonadota</taxon>
        <taxon>Alphaproteobacteria</taxon>
        <taxon>Sphingomonadales</taxon>
        <taxon>Sphingomonadaceae</taxon>
        <taxon>Sphingomonas</taxon>
    </lineage>
</organism>
<dbReference type="KEGG" id="ssua:FPZ54_06655"/>
<evidence type="ECO:0000313" key="2">
    <source>
        <dbReference type="Proteomes" id="UP000318055"/>
    </source>
</evidence>
<name>A0A518RE67_9SPHN</name>
<dbReference type="AlphaFoldDB" id="A0A518RE67"/>
<sequence length="71" mass="7964">MTNETSQTRKPEYRIYHVVGQGDKAIWTPIGAAWEHRDQLGFAVRLDLVPLTGRIVMRVIGETTETNGGQP</sequence>
<protein>
    <submittedName>
        <fullName evidence="1">Uncharacterized protein</fullName>
    </submittedName>
</protein>
<gene>
    <name evidence="1" type="ORF">FPZ54_06655</name>
</gene>
<proteinExistence type="predicted"/>